<keyword evidence="3" id="KW-1185">Reference proteome</keyword>
<dbReference type="InterPro" id="IPR016169">
    <property type="entry name" value="FAD-bd_PCMH_sub2"/>
</dbReference>
<dbReference type="GO" id="GO:0008720">
    <property type="term" value="F:D-lactate dehydrogenase (NAD+) activity"/>
    <property type="evidence" value="ECO:0007669"/>
    <property type="project" value="TreeGrafter"/>
</dbReference>
<dbReference type="EMBL" id="BMGC01000034">
    <property type="protein sequence ID" value="GGB43171.1"/>
    <property type="molecule type" value="Genomic_DNA"/>
</dbReference>
<dbReference type="SUPFAM" id="SSF56176">
    <property type="entry name" value="FAD-binding/transporter-associated domain-like"/>
    <property type="match status" value="1"/>
</dbReference>
<dbReference type="RefSeq" id="WP_188587911.1">
    <property type="nucleotide sequence ID" value="NZ_BMGC01000034.1"/>
</dbReference>
<name>A0A916TFQ2_9ACTN</name>
<reference evidence="2" key="1">
    <citation type="journal article" date="2014" name="Int. J. Syst. Evol. Microbiol.">
        <title>Complete genome sequence of Corynebacterium casei LMG S-19264T (=DSM 44701T), isolated from a smear-ripened cheese.</title>
        <authorList>
            <consortium name="US DOE Joint Genome Institute (JGI-PGF)"/>
            <person name="Walter F."/>
            <person name="Albersmeier A."/>
            <person name="Kalinowski J."/>
            <person name="Ruckert C."/>
        </authorList>
    </citation>
    <scope>NUCLEOTIDE SEQUENCE</scope>
    <source>
        <strain evidence="2">CGMCC 1.12827</strain>
    </source>
</reference>
<sequence>MSVSTEALEDLVDELGNIPHSSEARLLRAKSRDRFAQSPVLREVMRGRVADIYIAPRSKEELRVTVGACVRHRIPITVRGAGTGQFGQGVPLSGGAVIDVTGITGIVPTTLGTVRALTGTLLVDIDNEIRPTGWEMRMHPSTKNQSTIGGYIAGGHAGIGSCQWGILRDRGNIVALEVMTAEENPRFIELTGEDVNIVHHAYGANGIITEVELPTAPAWNWQELVIAFPEFDQAARFAVDLCESEGILKKVVSVQQDPLPTYLPDLAPYVPQGHSMVLAMVAEQCMPVVEDLIAANNGHIGYRTDEEQGAYGIPMYEFTWGHAMMHYQRVNRKLIGLLALFPKDDLYDSIVRINRDFAHLGPTHIEMKRFDGGLSAQGSPVWDFESQEQMTEITRQLQEAGLDIANTHTPTLLASGMKPWAAAEAELKRVADPYGLLAQGKSDDETVNEVTEATALPSKGWKYRLTASDVQR</sequence>
<dbReference type="GO" id="GO:0004458">
    <property type="term" value="F:D-lactate dehydrogenase (cytochrome) activity"/>
    <property type="evidence" value="ECO:0007669"/>
    <property type="project" value="TreeGrafter"/>
</dbReference>
<dbReference type="InterPro" id="IPR016166">
    <property type="entry name" value="FAD-bd_PCMH"/>
</dbReference>
<comment type="caution">
    <text evidence="2">The sequence shown here is derived from an EMBL/GenBank/DDBJ whole genome shotgun (WGS) entry which is preliminary data.</text>
</comment>
<gene>
    <name evidence="2" type="ORF">GCM10011489_33350</name>
</gene>
<evidence type="ECO:0000259" key="1">
    <source>
        <dbReference type="PROSITE" id="PS51387"/>
    </source>
</evidence>
<evidence type="ECO:0000313" key="2">
    <source>
        <dbReference type="EMBL" id="GGB43171.1"/>
    </source>
</evidence>
<reference evidence="2" key="2">
    <citation type="submission" date="2020-09" db="EMBL/GenBank/DDBJ databases">
        <authorList>
            <person name="Sun Q."/>
            <person name="Zhou Y."/>
        </authorList>
    </citation>
    <scope>NUCLEOTIDE SEQUENCE</scope>
    <source>
        <strain evidence="2">CGMCC 1.12827</strain>
    </source>
</reference>
<dbReference type="Pfam" id="PF01565">
    <property type="entry name" value="FAD_binding_4"/>
    <property type="match status" value="1"/>
</dbReference>
<accession>A0A916TFQ2</accession>
<evidence type="ECO:0000313" key="3">
    <source>
        <dbReference type="Proteomes" id="UP000621454"/>
    </source>
</evidence>
<dbReference type="InterPro" id="IPR036318">
    <property type="entry name" value="FAD-bd_PCMH-like_sf"/>
</dbReference>
<dbReference type="InterPro" id="IPR006094">
    <property type="entry name" value="Oxid_FAD_bind_N"/>
</dbReference>
<protein>
    <submittedName>
        <fullName evidence="2">FAD-linked oxidase</fullName>
    </submittedName>
</protein>
<feature type="domain" description="FAD-binding PCMH-type" evidence="1">
    <location>
        <begin position="45"/>
        <end position="218"/>
    </location>
</feature>
<dbReference type="PANTHER" id="PTHR11748:SF119">
    <property type="entry name" value="D-2-HYDROXYGLUTARATE DEHYDROGENASE"/>
    <property type="match status" value="1"/>
</dbReference>
<dbReference type="GO" id="GO:1903457">
    <property type="term" value="P:lactate catabolic process"/>
    <property type="evidence" value="ECO:0007669"/>
    <property type="project" value="TreeGrafter"/>
</dbReference>
<dbReference type="GO" id="GO:0071949">
    <property type="term" value="F:FAD binding"/>
    <property type="evidence" value="ECO:0007669"/>
    <property type="project" value="InterPro"/>
</dbReference>
<dbReference type="PANTHER" id="PTHR11748">
    <property type="entry name" value="D-LACTATE DEHYDROGENASE"/>
    <property type="match status" value="1"/>
</dbReference>
<dbReference type="Proteomes" id="UP000621454">
    <property type="component" value="Unassembled WGS sequence"/>
</dbReference>
<proteinExistence type="predicted"/>
<dbReference type="AlphaFoldDB" id="A0A916TFQ2"/>
<organism evidence="2 3">
    <name type="scientific">Gordonia jinhuaensis</name>
    <dbReference type="NCBI Taxonomy" id="1517702"/>
    <lineage>
        <taxon>Bacteria</taxon>
        <taxon>Bacillati</taxon>
        <taxon>Actinomycetota</taxon>
        <taxon>Actinomycetes</taxon>
        <taxon>Mycobacteriales</taxon>
        <taxon>Gordoniaceae</taxon>
        <taxon>Gordonia</taxon>
    </lineage>
</organism>
<dbReference type="Gene3D" id="3.30.465.10">
    <property type="match status" value="1"/>
</dbReference>
<dbReference type="PROSITE" id="PS51387">
    <property type="entry name" value="FAD_PCMH"/>
    <property type="match status" value="1"/>
</dbReference>